<evidence type="ECO:0000256" key="4">
    <source>
        <dbReference type="ARBA" id="ARBA00023136"/>
    </source>
</evidence>
<feature type="transmembrane region" description="Helical" evidence="5">
    <location>
        <begin position="87"/>
        <end position="107"/>
    </location>
</feature>
<keyword evidence="2 5" id="KW-0812">Transmembrane</keyword>
<dbReference type="Proteomes" id="UP000032309">
    <property type="component" value="Unassembled WGS sequence"/>
</dbReference>
<evidence type="ECO:0000256" key="1">
    <source>
        <dbReference type="ARBA" id="ARBA00004141"/>
    </source>
</evidence>
<dbReference type="PANTHER" id="PTHR37422">
    <property type="entry name" value="TEICHURONIC ACID BIOSYNTHESIS PROTEIN TUAE"/>
    <property type="match status" value="1"/>
</dbReference>
<feature type="transmembrane region" description="Helical" evidence="5">
    <location>
        <begin position="12"/>
        <end position="28"/>
    </location>
</feature>
<name>A0ABQ0JV51_9BACT</name>
<keyword evidence="3 5" id="KW-1133">Transmembrane helix</keyword>
<feature type="transmembrane region" description="Helical" evidence="5">
    <location>
        <begin position="119"/>
        <end position="139"/>
    </location>
</feature>
<dbReference type="InterPro" id="IPR007016">
    <property type="entry name" value="O-antigen_ligase-rel_domated"/>
</dbReference>
<evidence type="ECO:0000313" key="7">
    <source>
        <dbReference type="EMBL" id="GAN32603.1"/>
    </source>
</evidence>
<comment type="caution">
    <text evidence="7">The sequence shown here is derived from an EMBL/GenBank/DDBJ whole genome shotgun (WGS) entry which is preliminary data.</text>
</comment>
<dbReference type="PANTHER" id="PTHR37422:SF13">
    <property type="entry name" value="LIPOPOLYSACCHARIDE BIOSYNTHESIS PROTEIN PA4999-RELATED"/>
    <property type="match status" value="1"/>
</dbReference>
<evidence type="ECO:0000313" key="8">
    <source>
        <dbReference type="Proteomes" id="UP000032309"/>
    </source>
</evidence>
<feature type="transmembrane region" description="Helical" evidence="5">
    <location>
        <begin position="342"/>
        <end position="363"/>
    </location>
</feature>
<feature type="transmembrane region" description="Helical" evidence="5">
    <location>
        <begin position="412"/>
        <end position="428"/>
    </location>
</feature>
<evidence type="ECO:0000256" key="2">
    <source>
        <dbReference type="ARBA" id="ARBA00022692"/>
    </source>
</evidence>
<dbReference type="GO" id="GO:0016874">
    <property type="term" value="F:ligase activity"/>
    <property type="evidence" value="ECO:0007669"/>
    <property type="project" value="UniProtKB-KW"/>
</dbReference>
<dbReference type="Pfam" id="PF04932">
    <property type="entry name" value="Wzy_C"/>
    <property type="match status" value="1"/>
</dbReference>
<comment type="subcellular location">
    <subcellularLocation>
        <location evidence="1">Membrane</location>
        <topology evidence="1">Multi-pass membrane protein</topology>
    </subcellularLocation>
</comment>
<reference evidence="8" key="1">
    <citation type="journal article" date="2015" name="Genome Announc.">
        <title>Draft Genome Sequence of an Anaerobic Ammonium-Oxidizing Bacterium, "Candidatus Brocadia sinica".</title>
        <authorList>
            <person name="Oshiki M."/>
            <person name="Shinyako-Hata K."/>
            <person name="Satoh H."/>
            <person name="Okabe S."/>
        </authorList>
    </citation>
    <scope>NUCLEOTIDE SEQUENCE [LARGE SCALE GENOMIC DNA]</scope>
    <source>
        <strain evidence="8">JPN1</strain>
    </source>
</reference>
<dbReference type="EMBL" id="BAFN01000001">
    <property type="protein sequence ID" value="GAN32603.1"/>
    <property type="molecule type" value="Genomic_DNA"/>
</dbReference>
<evidence type="ECO:0000259" key="6">
    <source>
        <dbReference type="Pfam" id="PF04932"/>
    </source>
</evidence>
<keyword evidence="4 5" id="KW-0472">Membrane</keyword>
<keyword evidence="7" id="KW-0436">Ligase</keyword>
<organism evidence="7 8">
    <name type="scientific">Candidatus Brocadia sinica JPN1</name>
    <dbReference type="NCBI Taxonomy" id="1197129"/>
    <lineage>
        <taxon>Bacteria</taxon>
        <taxon>Pseudomonadati</taxon>
        <taxon>Planctomycetota</taxon>
        <taxon>Candidatus Brocadiia</taxon>
        <taxon>Candidatus Brocadiales</taxon>
        <taxon>Candidatus Brocadiaceae</taxon>
        <taxon>Candidatus Brocadia</taxon>
    </lineage>
</organism>
<protein>
    <submittedName>
        <fullName evidence="7">Lipid A core O-antigen ligase related enzyme</fullName>
    </submittedName>
</protein>
<gene>
    <name evidence="7" type="ORF">BROSI_A1118</name>
</gene>
<dbReference type="InterPro" id="IPR051533">
    <property type="entry name" value="WaaL-like"/>
</dbReference>
<feature type="domain" description="O-antigen ligase-related" evidence="6">
    <location>
        <begin position="189"/>
        <end position="359"/>
    </location>
</feature>
<dbReference type="RefSeq" id="WP_052562742.1">
    <property type="nucleotide sequence ID" value="NZ_BAFN01000001.1"/>
</dbReference>
<feature type="transmembrane region" description="Helical" evidence="5">
    <location>
        <begin position="207"/>
        <end position="240"/>
    </location>
</feature>
<evidence type="ECO:0000256" key="3">
    <source>
        <dbReference type="ARBA" id="ARBA00022989"/>
    </source>
</evidence>
<sequence length="441" mass="51045">MDNKHITSYTSLIAEYTFIAYFFVISFFPFSADILKLLCLLTVIGCWTAKMLSEKKVLFMKTELTVPIFSFLLCSLAASFHSVRIQYSLGTIFHDYLTYFIIFFCMVNTIQSQEQIKRIVTAMLITCGLVCTYGLYGYYTGIAIRDERLVATFEYHSRIAKYISLVLPIAVCLFFYYKKRVSRLCVTVLIFLCSFSLILTMNRTSWVAILVTTFFICFAAQKRYLIFLLIGMCTLCIFILPSRFITQVKTVAQVNKFFTSEEILGERLLCWKASIAIVKDHPVLGIGPGKRNFRDVYQQYAEKIRNTEKQQKNETVGQSQETKVKRKARIKNIERLSHPHNVFLHLLVESGILGLLTFLWLFAMVFYTAIRSWRLSRSEYEKALLMGIAASLISIFLHGFTDSFWKKPDALFLWHIIGILFVVIHHASNCEQTNNCYNKEV</sequence>
<proteinExistence type="predicted"/>
<feature type="transmembrane region" description="Helical" evidence="5">
    <location>
        <begin position="383"/>
        <end position="400"/>
    </location>
</feature>
<evidence type="ECO:0000256" key="5">
    <source>
        <dbReference type="SAM" id="Phobius"/>
    </source>
</evidence>
<keyword evidence="8" id="KW-1185">Reference proteome</keyword>
<feature type="transmembrane region" description="Helical" evidence="5">
    <location>
        <begin position="184"/>
        <end position="201"/>
    </location>
</feature>
<feature type="transmembrane region" description="Helical" evidence="5">
    <location>
        <begin position="159"/>
        <end position="177"/>
    </location>
</feature>
<accession>A0ABQ0JV51</accession>